<gene>
    <name evidence="3" type="primary">mat</name>
</gene>
<dbReference type="EMBL" id="KY083067">
    <property type="protein sequence ID" value="ARX96176.1"/>
    <property type="molecule type" value="Genomic_DNA"/>
</dbReference>
<reference evidence="3" key="1">
    <citation type="submission" date="2016-11" db="EMBL/GenBank/DDBJ databases">
        <title>Chloroplast genome of compsopogon caeruleus.</title>
        <authorList>
            <person name="Nan F."/>
        </authorList>
    </citation>
    <scope>NUCLEOTIDE SEQUENCE</scope>
</reference>
<sequence length="499" mass="60218">MYKKTSYMNQSIQISLFKKEIKFSDYKWRQIDIFVKRVQQKIYQASLSGNSKELHDYQKVLINSKSTKYYSLKKLIYSNNDFSHLDDLYSIMKSIEYLNFNNLAELSYINFLKYRNLKKKTATFKDLVLQNLVLVILEPEWEARLELSSYSFKNGNFIRQAIVKTHSILANNSYYTDATSIYCQINLLSSNLNTYAILKKAKFSPLFVNQLSAWISADYLEIYEKNLNYRFQYSCIYSFGQNNIAFLIADIILYGLEYSIEWYCKNKFDKYSRFSNIEFKFIRCANQILILLENHNLDIVNSIIIAIKRFLELIDIPLDNSIFTISSVNNGFDFLGYNFKRYKNYKSWNLEMSRIIILPSSKNIKKHFRSIKQCLYHKDKLNRWRANSQMRQDDVIEKLNPIIYNFSMYYRYFVPFRILKEIDWILNEIIYRYAIKKYKTAKYQKWFINWNKIVDSKKVIAYYNHLSKTYILLKFHTDPISNQRRILPQYYNYYSRFNT</sequence>
<keyword evidence="3" id="KW-0934">Plastid</keyword>
<feature type="domain" description="Group II intron maturase-specific" evidence="1">
    <location>
        <begin position="377"/>
        <end position="446"/>
    </location>
</feature>
<dbReference type="InterPro" id="IPR013597">
    <property type="entry name" value="Mat_intron_G2"/>
</dbReference>
<evidence type="ECO:0000259" key="2">
    <source>
        <dbReference type="Pfam" id="PF13655"/>
    </source>
</evidence>
<dbReference type="AlphaFoldDB" id="A0A1Z1XBG9"/>
<dbReference type="InterPro" id="IPR025960">
    <property type="entry name" value="RVT_N"/>
</dbReference>
<evidence type="ECO:0000313" key="3">
    <source>
        <dbReference type="EMBL" id="ARX96176.1"/>
    </source>
</evidence>
<dbReference type="Pfam" id="PF13655">
    <property type="entry name" value="RVT_N"/>
    <property type="match status" value="1"/>
</dbReference>
<proteinExistence type="predicted"/>
<keyword evidence="3" id="KW-0150">Chloroplast</keyword>
<dbReference type="RefSeq" id="YP_009402696.1">
    <property type="nucleotide sequence ID" value="NC_035350.1"/>
</dbReference>
<organism evidence="3">
    <name type="scientific">Compsopogon caeruleus</name>
    <dbReference type="NCBI Taxonomy" id="31354"/>
    <lineage>
        <taxon>Eukaryota</taxon>
        <taxon>Rhodophyta</taxon>
        <taxon>Compsopogonophyceae</taxon>
        <taxon>Compsopogonales</taxon>
        <taxon>Compsopogonaceae</taxon>
        <taxon>Compsopogon</taxon>
    </lineage>
</organism>
<dbReference type="GeneID" id="33366725"/>
<protein>
    <submittedName>
        <fullName evidence="3">DNA polymerase</fullName>
    </submittedName>
</protein>
<evidence type="ECO:0000259" key="1">
    <source>
        <dbReference type="Pfam" id="PF08388"/>
    </source>
</evidence>
<dbReference type="Pfam" id="PF08388">
    <property type="entry name" value="GIIM"/>
    <property type="match status" value="1"/>
</dbReference>
<geneLocation type="chloroplast" evidence="3"/>
<name>A0A1Z1XBG9_9RHOD</name>
<feature type="domain" description="Reverse transcriptase N-terminal" evidence="2">
    <location>
        <begin position="26"/>
        <end position="79"/>
    </location>
</feature>
<accession>A0A1Z1XBG9</accession>